<evidence type="ECO:0000313" key="5">
    <source>
        <dbReference type="Proteomes" id="UP000302139"/>
    </source>
</evidence>
<comment type="caution">
    <text evidence="4">The sequence shown here is derived from an EMBL/GenBank/DDBJ whole genome shotgun (WGS) entry which is preliminary data.</text>
</comment>
<dbReference type="AlphaFoldDB" id="A0A4D4LYW6"/>
<dbReference type="PANTHER" id="PTHR36933">
    <property type="entry name" value="SLL0788 PROTEIN"/>
    <property type="match status" value="1"/>
</dbReference>
<keyword evidence="2" id="KW-0732">Signal</keyword>
<dbReference type="Gene3D" id="1.20.1260.10">
    <property type="match status" value="1"/>
</dbReference>
<dbReference type="OMA" id="IPHHQDA"/>
<dbReference type="EMBL" id="BJHX01000001">
    <property type="protein sequence ID" value="GDY64866.1"/>
    <property type="molecule type" value="Genomic_DNA"/>
</dbReference>
<feature type="compositionally biased region" description="Low complexity" evidence="1">
    <location>
        <begin position="38"/>
        <end position="65"/>
    </location>
</feature>
<reference evidence="4 5" key="1">
    <citation type="submission" date="2019-04" db="EMBL/GenBank/DDBJ databases">
        <title>Draft genome sequences of Streptomyces avermitilis NBRC 14893.</title>
        <authorList>
            <person name="Komaki H."/>
            <person name="Tamura T."/>
            <person name="Hosoyama A."/>
        </authorList>
    </citation>
    <scope>NUCLEOTIDE SEQUENCE [LARGE SCALE GENOMIC DNA]</scope>
    <source>
        <strain evidence="4 5">NBRC 14893</strain>
    </source>
</reference>
<feature type="signal peptide" evidence="2">
    <location>
        <begin position="1"/>
        <end position="31"/>
    </location>
</feature>
<protein>
    <submittedName>
        <fullName evidence="4">Lipoprotein</fullName>
    </submittedName>
</protein>
<evidence type="ECO:0000256" key="1">
    <source>
        <dbReference type="SAM" id="MobiDB-lite"/>
    </source>
</evidence>
<dbReference type="PROSITE" id="PS51257">
    <property type="entry name" value="PROKAR_LIPOPROTEIN"/>
    <property type="match status" value="1"/>
</dbReference>
<dbReference type="Proteomes" id="UP000302139">
    <property type="component" value="Unassembled WGS sequence"/>
</dbReference>
<evidence type="ECO:0000313" key="4">
    <source>
        <dbReference type="EMBL" id="GDY64866.1"/>
    </source>
</evidence>
<feature type="domain" description="DUF305" evidence="3">
    <location>
        <begin position="71"/>
        <end position="222"/>
    </location>
</feature>
<dbReference type="Pfam" id="PF03713">
    <property type="entry name" value="DUF305"/>
    <property type="match status" value="1"/>
</dbReference>
<dbReference type="PANTHER" id="PTHR36933:SF1">
    <property type="entry name" value="SLL0788 PROTEIN"/>
    <property type="match status" value="1"/>
</dbReference>
<keyword evidence="4" id="KW-0449">Lipoprotein</keyword>
<name>A0A4D4LYW6_STRAX</name>
<dbReference type="RefSeq" id="WP_010986200.1">
    <property type="nucleotide sequence ID" value="NZ_BAABTN010000003.1"/>
</dbReference>
<feature type="chain" id="PRO_5038860421" evidence="2">
    <location>
        <begin position="32"/>
        <end position="225"/>
    </location>
</feature>
<proteinExistence type="predicted"/>
<dbReference type="InterPro" id="IPR005183">
    <property type="entry name" value="DUF305_CopM-like"/>
</dbReference>
<accession>A0A4D4LYW6</accession>
<organism evidence="4 5">
    <name type="scientific">Streptomyces avermitilis</name>
    <dbReference type="NCBI Taxonomy" id="33903"/>
    <lineage>
        <taxon>Bacteria</taxon>
        <taxon>Bacillati</taxon>
        <taxon>Actinomycetota</taxon>
        <taxon>Actinomycetes</taxon>
        <taxon>Kitasatosporales</taxon>
        <taxon>Streptomycetaceae</taxon>
        <taxon>Streptomyces</taxon>
    </lineage>
</organism>
<dbReference type="GeneID" id="41541860"/>
<sequence length="225" mass="23229">MFTSPRSSAPRRALSAAATAAVLALTLAACGSGDPKDSSMPGMHHGSGSAAASSSASSSSSSSSGRFNGADVTFAQQMIPHHQQAVEMAELAEGRASDQDVKDLAAAIEKAQDPEISTMRGWLKSWGRPGSSTASGMPGMQHGAGGTDMAGMMSDEHMTALKAAQGTAFDKMFAQMMIDHHEGAITMAEDEQKSGRSADAKKLAGTVITNQTAEIAKMNRILGRL</sequence>
<evidence type="ECO:0000256" key="2">
    <source>
        <dbReference type="SAM" id="SignalP"/>
    </source>
</evidence>
<gene>
    <name evidence="4" type="ORF">SAV14893_042590</name>
</gene>
<feature type="region of interest" description="Disordered" evidence="1">
    <location>
        <begin position="33"/>
        <end position="68"/>
    </location>
</feature>
<dbReference type="InterPro" id="IPR012347">
    <property type="entry name" value="Ferritin-like"/>
</dbReference>
<evidence type="ECO:0000259" key="3">
    <source>
        <dbReference type="Pfam" id="PF03713"/>
    </source>
</evidence>